<feature type="compositionally biased region" description="Basic residues" evidence="1">
    <location>
        <begin position="1"/>
        <end position="16"/>
    </location>
</feature>
<evidence type="ECO:0000256" key="1">
    <source>
        <dbReference type="SAM" id="MobiDB-lite"/>
    </source>
</evidence>
<reference evidence="2" key="1">
    <citation type="submission" date="2021-07" db="EMBL/GenBank/DDBJ databases">
        <authorList>
            <person name="Catto M.A."/>
            <person name="Jacobson A."/>
            <person name="Kennedy G."/>
            <person name="Labadie P."/>
            <person name="Hunt B.G."/>
            <person name="Srinivasan R."/>
        </authorList>
    </citation>
    <scope>NUCLEOTIDE SEQUENCE</scope>
    <source>
        <strain evidence="2">PL_HMW_Pooled</strain>
        <tissue evidence="2">Head</tissue>
    </source>
</reference>
<comment type="caution">
    <text evidence="2">The sequence shown here is derived from an EMBL/GenBank/DDBJ whole genome shotgun (WGS) entry which is preliminary data.</text>
</comment>
<dbReference type="Proteomes" id="UP001219518">
    <property type="component" value="Unassembled WGS sequence"/>
</dbReference>
<evidence type="ECO:0000313" key="2">
    <source>
        <dbReference type="EMBL" id="KAK3911411.1"/>
    </source>
</evidence>
<keyword evidence="3" id="KW-1185">Reference proteome</keyword>
<feature type="compositionally biased region" description="Basic and acidic residues" evidence="1">
    <location>
        <begin position="52"/>
        <end position="61"/>
    </location>
</feature>
<evidence type="ECO:0000313" key="3">
    <source>
        <dbReference type="Proteomes" id="UP001219518"/>
    </source>
</evidence>
<dbReference type="EMBL" id="JAHWGI010000264">
    <property type="protein sequence ID" value="KAK3911411.1"/>
    <property type="molecule type" value="Genomic_DNA"/>
</dbReference>
<organism evidence="2 3">
    <name type="scientific">Frankliniella fusca</name>
    <dbReference type="NCBI Taxonomy" id="407009"/>
    <lineage>
        <taxon>Eukaryota</taxon>
        <taxon>Metazoa</taxon>
        <taxon>Ecdysozoa</taxon>
        <taxon>Arthropoda</taxon>
        <taxon>Hexapoda</taxon>
        <taxon>Insecta</taxon>
        <taxon>Pterygota</taxon>
        <taxon>Neoptera</taxon>
        <taxon>Paraneoptera</taxon>
        <taxon>Thysanoptera</taxon>
        <taxon>Terebrantia</taxon>
        <taxon>Thripoidea</taxon>
        <taxon>Thripidae</taxon>
        <taxon>Frankliniella</taxon>
    </lineage>
</organism>
<dbReference type="AlphaFoldDB" id="A0AAE1GY21"/>
<proteinExistence type="predicted"/>
<feature type="compositionally biased region" description="Pro residues" evidence="1">
    <location>
        <begin position="105"/>
        <end position="119"/>
    </location>
</feature>
<sequence>MRHRPPRPSGQLRRRGNPAGRGKGSQASQLPPHRRSLPQHVPSVALESSPDNSDRPDRTSGRELGPAGAVLEEQDPETGTREAAALPSPYAPPRLPASATTPPEASAPPPTMPTSPATPPASGSTPWPTPAVDRAHPPSTGHVGARTPPGAQGQFFLKSPGPPILMSRILMKLAENTPPFGNYAEVPSWFTTQTDSNPKVLFMKIASLIPANMML</sequence>
<feature type="region of interest" description="Disordered" evidence="1">
    <location>
        <begin position="1"/>
        <end position="159"/>
    </location>
</feature>
<protein>
    <submittedName>
        <fullName evidence="2">Formin-like protein</fullName>
    </submittedName>
</protein>
<reference evidence="2" key="2">
    <citation type="journal article" date="2023" name="BMC Genomics">
        <title>Pest status, molecular evolution, and epigenetic factors derived from the genome assembly of Frankliniella fusca, a thysanopteran phytovirus vector.</title>
        <authorList>
            <person name="Catto M.A."/>
            <person name="Labadie P.E."/>
            <person name="Jacobson A.L."/>
            <person name="Kennedy G.G."/>
            <person name="Srinivasan R."/>
            <person name="Hunt B.G."/>
        </authorList>
    </citation>
    <scope>NUCLEOTIDE SEQUENCE</scope>
    <source>
        <strain evidence="2">PL_HMW_Pooled</strain>
    </source>
</reference>
<name>A0AAE1GY21_9NEOP</name>
<gene>
    <name evidence="2" type="ORF">KUF71_004413</name>
</gene>
<accession>A0AAE1GY21</accession>